<dbReference type="InterPro" id="IPR050281">
    <property type="entry name" value="Flavin_monoamine_oxidase"/>
</dbReference>
<accession>A0A328B0V0</accession>
<evidence type="ECO:0000313" key="9">
    <source>
        <dbReference type="Proteomes" id="UP000249842"/>
    </source>
</evidence>
<evidence type="ECO:0000256" key="1">
    <source>
        <dbReference type="ARBA" id="ARBA00004814"/>
    </source>
</evidence>
<evidence type="ECO:0000256" key="6">
    <source>
        <dbReference type="ARBA" id="ARBA00047321"/>
    </source>
</evidence>
<comment type="pathway">
    <text evidence="1">Plant hormone metabolism; auxin biosynthesis.</text>
</comment>
<evidence type="ECO:0000256" key="3">
    <source>
        <dbReference type="ARBA" id="ARBA00012535"/>
    </source>
</evidence>
<evidence type="ECO:0000313" key="8">
    <source>
        <dbReference type="EMBL" id="RAK59546.1"/>
    </source>
</evidence>
<dbReference type="Proteomes" id="UP000249842">
    <property type="component" value="Unassembled WGS sequence"/>
</dbReference>
<dbReference type="InterPro" id="IPR036188">
    <property type="entry name" value="FAD/NAD-bd_sf"/>
</dbReference>
<comment type="catalytic activity">
    <reaction evidence="6">
        <text>L-tryptophan + O2 = indole-3-acetamide + CO2 + H2O</text>
        <dbReference type="Rhea" id="RHEA:16165"/>
        <dbReference type="ChEBI" id="CHEBI:15377"/>
        <dbReference type="ChEBI" id="CHEBI:15379"/>
        <dbReference type="ChEBI" id="CHEBI:16031"/>
        <dbReference type="ChEBI" id="CHEBI:16526"/>
        <dbReference type="ChEBI" id="CHEBI:57912"/>
        <dbReference type="EC" id="1.13.12.3"/>
    </reaction>
</comment>
<keyword evidence="9" id="KW-1185">Reference proteome</keyword>
<dbReference type="InterPro" id="IPR002937">
    <property type="entry name" value="Amino_oxidase"/>
</dbReference>
<evidence type="ECO:0000256" key="4">
    <source>
        <dbReference type="ARBA" id="ARBA00017871"/>
    </source>
</evidence>
<evidence type="ECO:0000259" key="7">
    <source>
        <dbReference type="Pfam" id="PF01593"/>
    </source>
</evidence>
<gene>
    <name evidence="8" type="ORF">DJ021_06885</name>
</gene>
<organism evidence="8 9">
    <name type="scientific">Phenylobacterium hankyongense</name>
    <dbReference type="NCBI Taxonomy" id="1813876"/>
    <lineage>
        <taxon>Bacteria</taxon>
        <taxon>Pseudomonadati</taxon>
        <taxon>Pseudomonadota</taxon>
        <taxon>Alphaproteobacteria</taxon>
        <taxon>Caulobacterales</taxon>
        <taxon>Caulobacteraceae</taxon>
        <taxon>Phenylobacterium</taxon>
    </lineage>
</organism>
<dbReference type="RefSeq" id="WP_111456839.1">
    <property type="nucleotide sequence ID" value="NZ_QFYP01000001.1"/>
</dbReference>
<dbReference type="AlphaFoldDB" id="A0A328B0V0"/>
<dbReference type="EMBL" id="QFYP01000001">
    <property type="protein sequence ID" value="RAK59546.1"/>
    <property type="molecule type" value="Genomic_DNA"/>
</dbReference>
<dbReference type="EC" id="1.13.12.3" evidence="3"/>
<keyword evidence="5" id="KW-0073">Auxin biosynthesis</keyword>
<dbReference type="SUPFAM" id="SSF51905">
    <property type="entry name" value="FAD/NAD(P)-binding domain"/>
    <property type="match status" value="1"/>
</dbReference>
<comment type="caution">
    <text evidence="8">The sequence shown here is derived from an EMBL/GenBank/DDBJ whole genome shotgun (WGS) entry which is preliminary data.</text>
</comment>
<evidence type="ECO:0000256" key="5">
    <source>
        <dbReference type="ARBA" id="ARBA00023070"/>
    </source>
</evidence>
<dbReference type="SUPFAM" id="SSF54373">
    <property type="entry name" value="FAD-linked reductases, C-terminal domain"/>
    <property type="match status" value="1"/>
</dbReference>
<dbReference type="Gene3D" id="3.50.50.60">
    <property type="entry name" value="FAD/NAD(P)-binding domain"/>
    <property type="match status" value="1"/>
</dbReference>
<proteinExistence type="inferred from homology"/>
<dbReference type="GO" id="GO:0009851">
    <property type="term" value="P:auxin biosynthetic process"/>
    <property type="evidence" value="ECO:0007669"/>
    <property type="project" value="UniProtKB-KW"/>
</dbReference>
<name>A0A328B0V0_9CAUL</name>
<dbReference type="GO" id="GO:0050361">
    <property type="term" value="F:tryptophan 2-monooxygenase activity"/>
    <property type="evidence" value="ECO:0007669"/>
    <property type="project" value="UniProtKB-EC"/>
</dbReference>
<protein>
    <recommendedName>
        <fullName evidence="4">Tryptophan 2-monooxygenase</fullName>
        <ecNumber evidence="3">1.13.12.3</ecNumber>
    </recommendedName>
</protein>
<dbReference type="OrthoDB" id="9790035at2"/>
<feature type="domain" description="Amine oxidase" evidence="7">
    <location>
        <begin position="15"/>
        <end position="404"/>
    </location>
</feature>
<sequence length="409" mass="43284">MQDRFDVVVVGAGAAGIAALRRLTAAGVSAVALEARDRVGGRAHTVIAAGLPLDCGCGWLHSADVNPLVGLFERAGFTIDRTPPHWTRQSGNQDFPAEDQRAFGEAYGAFEQTLEAAAKAGVDRPAAELLPPGGRWNHLMDAVSSYYNGAEYDQVSVVDYAAYEDSGVNYRVAEGYGTAIAAFAEPDRVVTDCVVRVIRHDGPQLWLDTSRGTIFARAVIVTAPTPALAEGRLAFSPGLPDKAEAAAGLPLGLADKVFLGVDEPEALPAEGHLFGRTDRTETGSYHLRPFGRPYVETFLGGRSARALEAEGRGAMTAFAIEELAALLGSDWRRKLTPLGETAWAADAWSLGSYSHALPGHAGARAALAQPVDNRIFFAGEATSPHYYSTAHGAWETGVRAAEEALAALT</sequence>
<dbReference type="PANTHER" id="PTHR10742:SF410">
    <property type="entry name" value="LYSINE-SPECIFIC HISTONE DEMETHYLASE 2"/>
    <property type="match status" value="1"/>
</dbReference>
<dbReference type="PRINTS" id="PR00420">
    <property type="entry name" value="RNGMNOXGNASE"/>
</dbReference>
<reference evidence="9" key="1">
    <citation type="submission" date="2018-05" db="EMBL/GenBank/DDBJ databases">
        <authorList>
            <person name="Li X."/>
        </authorList>
    </citation>
    <scope>NUCLEOTIDE SEQUENCE [LARGE SCALE GENOMIC DNA]</scope>
    <source>
        <strain evidence="9">HKS-05</strain>
    </source>
</reference>
<dbReference type="PANTHER" id="PTHR10742">
    <property type="entry name" value="FLAVIN MONOAMINE OXIDASE"/>
    <property type="match status" value="1"/>
</dbReference>
<evidence type="ECO:0000256" key="2">
    <source>
        <dbReference type="ARBA" id="ARBA00005833"/>
    </source>
</evidence>
<comment type="similarity">
    <text evidence="2">Belongs to the tryptophan 2-monooxygenase family.</text>
</comment>
<dbReference type="Gene3D" id="3.90.660.10">
    <property type="match status" value="1"/>
</dbReference>
<dbReference type="Pfam" id="PF01593">
    <property type="entry name" value="Amino_oxidase"/>
    <property type="match status" value="1"/>
</dbReference>